<dbReference type="RefSeq" id="WP_084391280.1">
    <property type="nucleotide sequence ID" value="NZ_BMKF01000002.1"/>
</dbReference>
<reference evidence="3" key="1">
    <citation type="journal article" date="2019" name="Int. J. Syst. Evol. Microbiol.">
        <title>The Global Catalogue of Microorganisms (GCM) 10K type strain sequencing project: providing services to taxonomists for standard genome sequencing and annotation.</title>
        <authorList>
            <consortium name="The Broad Institute Genomics Platform"/>
            <consortium name="The Broad Institute Genome Sequencing Center for Infectious Disease"/>
            <person name="Wu L."/>
            <person name="Ma J."/>
        </authorList>
    </citation>
    <scope>NUCLEOTIDE SEQUENCE [LARGE SCALE GENOMIC DNA]</scope>
    <source>
        <strain evidence="3">CGMCC 1.15928</strain>
    </source>
</reference>
<dbReference type="EMBL" id="BMKF01000002">
    <property type="protein sequence ID" value="GGB76948.1"/>
    <property type="molecule type" value="Genomic_DNA"/>
</dbReference>
<accession>A0ABQ1JW17</accession>
<comment type="caution">
    <text evidence="2">The sequence shown here is derived from an EMBL/GenBank/DDBJ whole genome shotgun (WGS) entry which is preliminary data.</text>
</comment>
<evidence type="ECO:0000256" key="1">
    <source>
        <dbReference type="SAM" id="SignalP"/>
    </source>
</evidence>
<dbReference type="Proteomes" id="UP000628854">
    <property type="component" value="Unassembled WGS sequence"/>
</dbReference>
<keyword evidence="1" id="KW-0732">Signal</keyword>
<gene>
    <name evidence="2" type="ORF">GCM10011503_27140</name>
</gene>
<name>A0ABQ1JW17_9PROT</name>
<feature type="chain" id="PRO_5047400351" description="Spore coat protein U domain-containing protein" evidence="1">
    <location>
        <begin position="21"/>
        <end position="191"/>
    </location>
</feature>
<sequence>MKRLVFASVAALAMVGTASADFIDASDGGTAELTIEITGTVEEICGITASGTTLQFDYGELAGTTGTVPGGVSFGLVCNAAAGATVGVSSANNGYLLRNGTETGPGNQIPYSFDLDKGDDEFSYALGTRPESLTSDRTYPIAGSAELRQGREVGAYIVVDGVKGPDFQGAPTTTVFAGDYSDIITLSLTAN</sequence>
<evidence type="ECO:0008006" key="4">
    <source>
        <dbReference type="Google" id="ProtNLM"/>
    </source>
</evidence>
<feature type="signal peptide" evidence="1">
    <location>
        <begin position="1"/>
        <end position="20"/>
    </location>
</feature>
<evidence type="ECO:0000313" key="2">
    <source>
        <dbReference type="EMBL" id="GGB76948.1"/>
    </source>
</evidence>
<keyword evidence="3" id="KW-1185">Reference proteome</keyword>
<organism evidence="2 3">
    <name type="scientific">Henriciella pelagia</name>
    <dbReference type="NCBI Taxonomy" id="1977912"/>
    <lineage>
        <taxon>Bacteria</taxon>
        <taxon>Pseudomonadati</taxon>
        <taxon>Pseudomonadota</taxon>
        <taxon>Alphaproteobacteria</taxon>
        <taxon>Hyphomonadales</taxon>
        <taxon>Hyphomonadaceae</taxon>
        <taxon>Henriciella</taxon>
    </lineage>
</organism>
<proteinExistence type="predicted"/>
<protein>
    <recommendedName>
        <fullName evidence="4">Spore coat protein U domain-containing protein</fullName>
    </recommendedName>
</protein>
<evidence type="ECO:0000313" key="3">
    <source>
        <dbReference type="Proteomes" id="UP000628854"/>
    </source>
</evidence>